<organism evidence="10 11">
    <name type="scientific">Peptoniphilus asaccharolyticus DSM 20463</name>
    <dbReference type="NCBI Taxonomy" id="573058"/>
    <lineage>
        <taxon>Bacteria</taxon>
        <taxon>Bacillati</taxon>
        <taxon>Bacillota</taxon>
        <taxon>Tissierellia</taxon>
        <taxon>Tissierellales</taxon>
        <taxon>Peptoniphilaceae</taxon>
        <taxon>Peptoniphilus</taxon>
    </lineage>
</organism>
<feature type="transmembrane region" description="Helical" evidence="9">
    <location>
        <begin position="503"/>
        <end position="526"/>
    </location>
</feature>
<feature type="transmembrane region" description="Helical" evidence="9">
    <location>
        <begin position="557"/>
        <end position="578"/>
    </location>
</feature>
<protein>
    <submittedName>
        <fullName evidence="10">V/A-type H+-transporting ATPase subunit I</fullName>
    </submittedName>
</protein>
<feature type="transmembrane region" description="Helical" evidence="9">
    <location>
        <begin position="405"/>
        <end position="426"/>
    </location>
</feature>
<feature type="transmembrane region" description="Helical" evidence="9">
    <location>
        <begin position="446"/>
        <end position="467"/>
    </location>
</feature>
<keyword evidence="8" id="KW-0175">Coiled coil</keyword>
<evidence type="ECO:0000313" key="10">
    <source>
        <dbReference type="EMBL" id="SMB88677.1"/>
    </source>
</evidence>
<dbReference type="InterPro" id="IPR002490">
    <property type="entry name" value="V-ATPase_116kDa_su"/>
</dbReference>
<evidence type="ECO:0000256" key="9">
    <source>
        <dbReference type="SAM" id="Phobius"/>
    </source>
</evidence>
<evidence type="ECO:0000313" key="11">
    <source>
        <dbReference type="Proteomes" id="UP000192368"/>
    </source>
</evidence>
<name>A0A1W1V5G7_PEPAS</name>
<gene>
    <name evidence="10" type="ORF">SAMN00017477_1446</name>
</gene>
<dbReference type="AlphaFoldDB" id="A0A1W1V5G7"/>
<dbReference type="GO" id="GO:0016471">
    <property type="term" value="C:vacuolar proton-transporting V-type ATPase complex"/>
    <property type="evidence" value="ECO:0007669"/>
    <property type="project" value="TreeGrafter"/>
</dbReference>
<accession>A0A1W1V5G7</accession>
<dbReference type="Pfam" id="PF01496">
    <property type="entry name" value="V_ATPase_I"/>
    <property type="match status" value="2"/>
</dbReference>
<keyword evidence="6" id="KW-0406">Ion transport</keyword>
<sequence>MAIVKMHKFDLYTFATHQSELLKSLQKFKDVHLSDLKLTEDQDYLKKVEVPESVSKIESEISKVKWTIDLLETYMPSASAVDGFKGQKVKVSLNDLKEKAEKFNFNTLYEKTNHLYLEKNELNQKITTVNETIKELEPFSELKVCLSELRKLNRVKVIPGSIPLRNEVQFNTALEESDLKLYSVEEYKTMNGMKYLIVTVDLNEEIELSNILRANGFTNIRIKTDKVVSDEITDQNNKLKELKDRINQIDLDISSEKDVLDELKYYYEYLRNENLRQISVQNFAKSKKVDLITGYVPTDKVKDFESLLEDVLGTEYYLEISPAEQEDINVPIKLKNNKLVEPFESITEMYSIPKYQEIDPTPLFAPFYFVFSGIMVGDMGYGILVTLISLLILKILKPDKVKARLVKFVMYMGISSAFWGFIFGSFFGDLIQIKAYLNPSEDYMKMISMCMMFGIFHIFFAMGIRAYMNLRDHKAADALFDVGFWYMALIGAMLFIGSKVIDLGSIVATVAPIVMGIGMVGILLTGGRDQESIGGKIGWGVYALYGITSYLGDFVSYFRLMALALAGSFIAIAVNIIVRMLMAQGIIGMVFGILIFVAFQIFNMFLSFLSSYVHSARLTFVEMFNKFYEGGGIPFKEMVAQSDYFIIEED</sequence>
<keyword evidence="5 9" id="KW-1133">Transmembrane helix</keyword>
<evidence type="ECO:0000256" key="2">
    <source>
        <dbReference type="ARBA" id="ARBA00009904"/>
    </source>
</evidence>
<feature type="transmembrane region" description="Helical" evidence="9">
    <location>
        <begin position="367"/>
        <end position="393"/>
    </location>
</feature>
<dbReference type="RefSeq" id="WP_084230982.1">
    <property type="nucleotide sequence ID" value="NZ_FWWR01000009.1"/>
</dbReference>
<feature type="coiled-coil region" evidence="8">
    <location>
        <begin position="232"/>
        <end position="259"/>
    </location>
</feature>
<dbReference type="GO" id="GO:0033179">
    <property type="term" value="C:proton-transporting V-type ATPase, V0 domain"/>
    <property type="evidence" value="ECO:0007669"/>
    <property type="project" value="InterPro"/>
</dbReference>
<dbReference type="GO" id="GO:0046961">
    <property type="term" value="F:proton-transporting ATPase activity, rotational mechanism"/>
    <property type="evidence" value="ECO:0007669"/>
    <property type="project" value="InterPro"/>
</dbReference>
<dbReference type="OrthoDB" id="9803814at2"/>
<evidence type="ECO:0000256" key="8">
    <source>
        <dbReference type="SAM" id="Coils"/>
    </source>
</evidence>
<evidence type="ECO:0000256" key="5">
    <source>
        <dbReference type="ARBA" id="ARBA00022989"/>
    </source>
</evidence>
<feature type="transmembrane region" description="Helical" evidence="9">
    <location>
        <begin position="533"/>
        <end position="551"/>
    </location>
</feature>
<feature type="transmembrane region" description="Helical" evidence="9">
    <location>
        <begin position="479"/>
        <end position="497"/>
    </location>
</feature>
<dbReference type="PANTHER" id="PTHR11629">
    <property type="entry name" value="VACUOLAR PROTON ATPASES"/>
    <property type="match status" value="1"/>
</dbReference>
<evidence type="ECO:0000256" key="7">
    <source>
        <dbReference type="ARBA" id="ARBA00023136"/>
    </source>
</evidence>
<keyword evidence="11" id="KW-1185">Reference proteome</keyword>
<comment type="subcellular location">
    <subcellularLocation>
        <location evidence="1">Membrane</location>
        <topology evidence="1">Multi-pass membrane protein</topology>
    </subcellularLocation>
</comment>
<dbReference type="EMBL" id="FWWR01000009">
    <property type="protein sequence ID" value="SMB88677.1"/>
    <property type="molecule type" value="Genomic_DNA"/>
</dbReference>
<dbReference type="GO" id="GO:0007035">
    <property type="term" value="P:vacuolar acidification"/>
    <property type="evidence" value="ECO:0007669"/>
    <property type="project" value="TreeGrafter"/>
</dbReference>
<dbReference type="STRING" id="573058.SAMN00017477_1446"/>
<dbReference type="GO" id="GO:0051117">
    <property type="term" value="F:ATPase binding"/>
    <property type="evidence" value="ECO:0007669"/>
    <property type="project" value="TreeGrafter"/>
</dbReference>
<evidence type="ECO:0000256" key="6">
    <source>
        <dbReference type="ARBA" id="ARBA00023065"/>
    </source>
</evidence>
<keyword evidence="4 9" id="KW-0812">Transmembrane</keyword>
<evidence type="ECO:0000256" key="1">
    <source>
        <dbReference type="ARBA" id="ARBA00004141"/>
    </source>
</evidence>
<dbReference type="Proteomes" id="UP000192368">
    <property type="component" value="Unassembled WGS sequence"/>
</dbReference>
<proteinExistence type="inferred from homology"/>
<evidence type="ECO:0000256" key="4">
    <source>
        <dbReference type="ARBA" id="ARBA00022692"/>
    </source>
</evidence>
<dbReference type="PANTHER" id="PTHR11629:SF63">
    <property type="entry name" value="V-TYPE PROTON ATPASE SUBUNIT A"/>
    <property type="match status" value="1"/>
</dbReference>
<evidence type="ECO:0000256" key="3">
    <source>
        <dbReference type="ARBA" id="ARBA00022448"/>
    </source>
</evidence>
<reference evidence="11" key="1">
    <citation type="submission" date="2017-04" db="EMBL/GenBank/DDBJ databases">
        <authorList>
            <person name="Varghese N."/>
            <person name="Submissions S."/>
        </authorList>
    </citation>
    <scope>NUCLEOTIDE SEQUENCE [LARGE SCALE GENOMIC DNA]</scope>
    <source>
        <strain evidence="11">DSM 20463</strain>
    </source>
</reference>
<comment type="similarity">
    <text evidence="2">Belongs to the V-ATPase 116 kDa subunit family.</text>
</comment>
<keyword evidence="7 9" id="KW-0472">Membrane</keyword>
<keyword evidence="3" id="KW-0813">Transport</keyword>
<feature type="transmembrane region" description="Helical" evidence="9">
    <location>
        <begin position="590"/>
        <end position="613"/>
    </location>
</feature>